<organism evidence="5 6">
    <name type="scientific">Vitreoscilla massiliensis</name>
    <dbReference type="NCBI Taxonomy" id="1689272"/>
    <lineage>
        <taxon>Bacteria</taxon>
        <taxon>Pseudomonadati</taxon>
        <taxon>Pseudomonadota</taxon>
        <taxon>Betaproteobacteria</taxon>
        <taxon>Neisseriales</taxon>
        <taxon>Neisseriaceae</taxon>
        <taxon>Vitreoscilla</taxon>
    </lineage>
</organism>
<reference evidence="5 6" key="1">
    <citation type="journal article" date="2022" name="Res Sq">
        <title>Evolution of multicellular longitudinally dividing oral cavity symbionts (Neisseriaceae).</title>
        <authorList>
            <person name="Nyongesa S."/>
            <person name="Weber P."/>
            <person name="Bernet E."/>
            <person name="Pullido F."/>
            <person name="Nieckarz M."/>
            <person name="Delaby M."/>
            <person name="Nieves C."/>
            <person name="Viehboeck T."/>
            <person name="Krause N."/>
            <person name="Rivera-Millot A."/>
            <person name="Nakamura A."/>
            <person name="Vischer N."/>
            <person name="VanNieuwenhze M."/>
            <person name="Brun Y."/>
            <person name="Cava F."/>
            <person name="Bulgheresi S."/>
            <person name="Veyrier F."/>
        </authorList>
    </citation>
    <scope>NUCLEOTIDE SEQUENCE [LARGE SCALE GENOMIC DNA]</scope>
    <source>
        <strain evidence="5 6">SN4</strain>
    </source>
</reference>
<dbReference type="Proteomes" id="UP000832011">
    <property type="component" value="Chromosome"/>
</dbReference>
<proteinExistence type="inferred from homology"/>
<dbReference type="InterPro" id="IPR027278">
    <property type="entry name" value="ACCD_DCysDesulf"/>
</dbReference>
<dbReference type="EMBL" id="CP091511">
    <property type="protein sequence ID" value="UOO90050.1"/>
    <property type="molecule type" value="Genomic_DNA"/>
</dbReference>
<name>A0ABY4E3U2_9NEIS</name>
<evidence type="ECO:0000313" key="6">
    <source>
        <dbReference type="Proteomes" id="UP000832011"/>
    </source>
</evidence>
<dbReference type="PIRSF" id="PIRSF006278">
    <property type="entry name" value="ACCD_DCysDesulf"/>
    <property type="match status" value="1"/>
</dbReference>
<comment type="cofactor">
    <cofactor evidence="1">
        <name>pyridoxal 5'-phosphate</name>
        <dbReference type="ChEBI" id="CHEBI:597326"/>
    </cofactor>
</comment>
<accession>A0ABY4E3U2</accession>
<sequence length="340" mass="36486">MQHTPTTILSAFPKVSLLEGATPIQRLYGLERALDCTGRQIEVYIKHDDAARLGQGGNKLRKLEYLLGDALAQGADVIITTGGIQSNHARLTAAACARLGLRCELVLASAVDNSEYDYHHNGNLVLNDLFGAHLHHANSQMPADKVIEQLQQRLQAEGHHPYFIPTGGSVALGCLGYVEAALEIAAQEQEMGVTFDAIHVANGSSGTHAGLLAGFELLGRPRHVQAHSVLHTLQATTETTQTLRQQTLHLLGQAATTPVMAIHINPAQMGSAYGMVTAEMKRCLRLLAQTEGLLIDPVYSGKAFAGMVHDIETGVLAPNSRVLFVMTGGTPALYAYHNLL</sequence>
<dbReference type="Gene3D" id="3.40.50.1100">
    <property type="match status" value="2"/>
</dbReference>
<dbReference type="PANTHER" id="PTHR43780">
    <property type="entry name" value="1-AMINOCYCLOPROPANE-1-CARBOXYLATE DEAMINASE-RELATED"/>
    <property type="match status" value="1"/>
</dbReference>
<dbReference type="InterPro" id="IPR001926">
    <property type="entry name" value="TrpB-like_PALP"/>
</dbReference>
<gene>
    <name evidence="5" type="ORF">LVJ82_03410</name>
</gene>
<keyword evidence="6" id="KW-1185">Reference proteome</keyword>
<dbReference type="SUPFAM" id="SSF53686">
    <property type="entry name" value="Tryptophan synthase beta subunit-like PLP-dependent enzymes"/>
    <property type="match status" value="1"/>
</dbReference>
<evidence type="ECO:0000259" key="4">
    <source>
        <dbReference type="Pfam" id="PF00291"/>
    </source>
</evidence>
<dbReference type="RefSeq" id="WP_058356050.1">
    <property type="nucleotide sequence ID" value="NZ_CABKVG010000008.1"/>
</dbReference>
<evidence type="ECO:0000256" key="1">
    <source>
        <dbReference type="ARBA" id="ARBA00001933"/>
    </source>
</evidence>
<feature type="domain" description="Tryptophan synthase beta chain-like PALP" evidence="4">
    <location>
        <begin position="15"/>
        <end position="328"/>
    </location>
</feature>
<protein>
    <submittedName>
        <fullName evidence="5">D-cysteine desulfhydrase family protein</fullName>
    </submittedName>
</protein>
<dbReference type="PANTHER" id="PTHR43780:SF2">
    <property type="entry name" value="1-AMINOCYCLOPROPANE-1-CARBOXYLATE DEAMINASE-RELATED"/>
    <property type="match status" value="1"/>
</dbReference>
<evidence type="ECO:0000313" key="5">
    <source>
        <dbReference type="EMBL" id="UOO90050.1"/>
    </source>
</evidence>
<evidence type="ECO:0000256" key="3">
    <source>
        <dbReference type="ARBA" id="ARBA00022898"/>
    </source>
</evidence>
<evidence type="ECO:0000256" key="2">
    <source>
        <dbReference type="ARBA" id="ARBA00008639"/>
    </source>
</evidence>
<keyword evidence="3" id="KW-0663">Pyridoxal phosphate</keyword>
<comment type="similarity">
    <text evidence="2">Belongs to the ACC deaminase/D-cysteine desulfhydrase family.</text>
</comment>
<dbReference type="Pfam" id="PF00291">
    <property type="entry name" value="PALP"/>
    <property type="match status" value="1"/>
</dbReference>
<dbReference type="InterPro" id="IPR036052">
    <property type="entry name" value="TrpB-like_PALP_sf"/>
</dbReference>